<organism evidence="1">
    <name type="scientific">Magnetospirillum gryphiswaldense</name>
    <dbReference type="NCBI Taxonomy" id="55518"/>
    <lineage>
        <taxon>Bacteria</taxon>
        <taxon>Pseudomonadati</taxon>
        <taxon>Pseudomonadota</taxon>
        <taxon>Alphaproteobacteria</taxon>
        <taxon>Rhodospirillales</taxon>
        <taxon>Rhodospirillaceae</taxon>
        <taxon>Magnetospirillum</taxon>
    </lineage>
</organism>
<gene>
    <name evidence="1" type="ORF">MGR_1056</name>
</gene>
<sequence>MCRVGEEVFKCGGLFMAQGAGVGKVNDMRCGDSQRDGQMKQMGVQFRQNAPSRKVQSSIHVGSRVLAPQIIGNVAYVTSGMEGNKVEMLLGYLERIGRLDQVWLRGPSGYKDECMVWTVTEDLR</sequence>
<dbReference type="AlphaFoldDB" id="A4U3B5"/>
<accession>A4U3B5</accession>
<dbReference type="EMBL" id="CU459003">
    <property type="protein sequence ID" value="CAM77372.1"/>
    <property type="molecule type" value="Genomic_DNA"/>
</dbReference>
<proteinExistence type="predicted"/>
<name>A4U3B5_9PROT</name>
<protein>
    <submittedName>
        <fullName evidence="1">Uncharacterized protein</fullName>
    </submittedName>
</protein>
<reference evidence="1" key="1">
    <citation type="journal article" date="2007" name="J. Bacteriol.">
        <title>Comparative genome analysis of four magnetotactic bacteria reveals a complex set of group-specific genes implicated in magnetosome biomineralization and function.</title>
        <authorList>
            <person name="Richter M."/>
            <person name="Kube M."/>
            <person name="Bazylinski D.A."/>
            <person name="Lombardot T."/>
            <person name="Gloeckner F.O."/>
            <person name="Reinhardt R."/>
            <person name="Schueler D."/>
        </authorList>
    </citation>
    <scope>NUCLEOTIDE SEQUENCE</scope>
    <source>
        <strain evidence="1">MSR-1</strain>
    </source>
</reference>
<evidence type="ECO:0000313" key="1">
    <source>
        <dbReference type="EMBL" id="CAM77372.1"/>
    </source>
</evidence>